<dbReference type="Proteomes" id="UP000551709">
    <property type="component" value="Chromosome"/>
</dbReference>
<evidence type="ECO:0000256" key="2">
    <source>
        <dbReference type="ARBA" id="ARBA00022448"/>
    </source>
</evidence>
<dbReference type="GO" id="GO:0004130">
    <property type="term" value="F:cytochrome-c peroxidase activity"/>
    <property type="evidence" value="ECO:0007669"/>
    <property type="project" value="TreeGrafter"/>
</dbReference>
<feature type="binding site" description="axial binding residue" evidence="12">
    <location>
        <position position="232"/>
    </location>
    <ligand>
        <name>heme c</name>
        <dbReference type="ChEBI" id="CHEBI:61717"/>
        <label>2</label>
    </ligand>
    <ligandPart>
        <name>Fe</name>
        <dbReference type="ChEBI" id="CHEBI:18248"/>
    </ligandPart>
</feature>
<keyword evidence="4 11" id="KW-0349">Heme</keyword>
<feature type="binding site" description="axial binding residue" evidence="12">
    <location>
        <position position="86"/>
    </location>
    <ligand>
        <name>heme c</name>
        <dbReference type="ChEBI" id="CHEBI:61717"/>
        <label>1</label>
    </ligand>
    <ligandPart>
        <name>Fe</name>
        <dbReference type="ChEBI" id="CHEBI:18248"/>
    </ligandPart>
</feature>
<dbReference type="InterPro" id="IPR026259">
    <property type="entry name" value="MauG/Cytc_peroxidase"/>
</dbReference>
<keyword evidence="6" id="KW-0732">Signal</keyword>
<dbReference type="InterPro" id="IPR036909">
    <property type="entry name" value="Cyt_c-like_dom_sf"/>
</dbReference>
<evidence type="ECO:0000256" key="5">
    <source>
        <dbReference type="ARBA" id="ARBA00022723"/>
    </source>
</evidence>
<dbReference type="InterPro" id="IPR004852">
    <property type="entry name" value="Di-haem_cyt_c_peroxidsae"/>
</dbReference>
<evidence type="ECO:0000256" key="8">
    <source>
        <dbReference type="ARBA" id="ARBA00022982"/>
    </source>
</evidence>
<dbReference type="EMBL" id="CP096255">
    <property type="protein sequence ID" value="UPT88929.1"/>
    <property type="molecule type" value="Genomic_DNA"/>
</dbReference>
<reference evidence="14" key="1">
    <citation type="journal article" date="2017" name="Syst. Appl. Microbiol.">
        <title>Soybeans inoculated with root zone soils of Canadian native legumes harbour diverse and novel Bradyrhizobium spp. that possess agricultural potential.</title>
        <authorList>
            <person name="Bromfield E.S.P."/>
            <person name="Cloutier S."/>
            <person name="Tambong J.T."/>
            <person name="Tran Thi T.V."/>
        </authorList>
    </citation>
    <scope>NUCLEOTIDE SEQUENCE</scope>
    <source>
        <strain evidence="14">1S5</strain>
    </source>
</reference>
<sequence>MRKSAVRELYMVGTLYVLAAGVLASSAAGADNDLMSAARRIFRPIPSIVPAVKDNPITHEKVTLGKTLFFDPRLSASEVISCNTCHNLGTGGVDAGPTSVGHRWQLGSRRAPTVYNAVFNVAQFWDGRAADLKAQAEGPVQASVEMNATPVHVVDTLNSMAEYIVMFSKAFPSDATPVTFENFAKAIEAFEATLITPAAPFDQYLEGDAYALSDRQKAGLKLFIEKGCSSCHNGINVGGQDYFAFGAVERPAASLLPRNDKGRFAVTKMPSDEYVFRSAPLRNVALRPPYFHSGQVWSLKEAVGVMSESQLGAKLSDTEKDDIVAFLNSLTGQLPKIDYPILPTRTDTTPKPSVHK</sequence>
<dbReference type="FunFam" id="1.10.760.10:FF:000004">
    <property type="entry name" value="Cytochrome c peroxidase"/>
    <property type="match status" value="1"/>
</dbReference>
<evidence type="ECO:0000256" key="3">
    <source>
        <dbReference type="ARBA" id="ARBA00022559"/>
    </source>
</evidence>
<dbReference type="PANTHER" id="PTHR30600">
    <property type="entry name" value="CYTOCHROME C PEROXIDASE-RELATED"/>
    <property type="match status" value="1"/>
</dbReference>
<keyword evidence="8" id="KW-0249">Electron transport</keyword>
<evidence type="ECO:0000256" key="9">
    <source>
        <dbReference type="ARBA" id="ARBA00023002"/>
    </source>
</evidence>
<comment type="PTM">
    <text evidence="11">Binds 2 heme groups per subunit.</text>
</comment>
<gene>
    <name evidence="14" type="ORF">HAP41_0000008075</name>
</gene>
<evidence type="ECO:0000256" key="11">
    <source>
        <dbReference type="PIRSR" id="PIRSR000294-1"/>
    </source>
</evidence>
<dbReference type="PANTHER" id="PTHR30600:SF7">
    <property type="entry name" value="CYTOCHROME C PEROXIDASE-RELATED"/>
    <property type="match status" value="1"/>
</dbReference>
<dbReference type="InterPro" id="IPR009056">
    <property type="entry name" value="Cyt_c-like_dom"/>
</dbReference>
<dbReference type="Gene3D" id="1.10.760.10">
    <property type="entry name" value="Cytochrome c-like domain"/>
    <property type="match status" value="2"/>
</dbReference>
<dbReference type="GO" id="GO:0042597">
    <property type="term" value="C:periplasmic space"/>
    <property type="evidence" value="ECO:0007669"/>
    <property type="project" value="UniProtKB-SubCell"/>
</dbReference>
<evidence type="ECO:0000256" key="10">
    <source>
        <dbReference type="ARBA" id="ARBA00023004"/>
    </source>
</evidence>
<dbReference type="Pfam" id="PF00034">
    <property type="entry name" value="Cytochrom_C"/>
    <property type="match status" value="1"/>
</dbReference>
<dbReference type="PIRSF" id="PIRSF000294">
    <property type="entry name" value="Cytochrome-c_peroxidase"/>
    <property type="match status" value="1"/>
</dbReference>
<dbReference type="GO" id="GO:0009055">
    <property type="term" value="F:electron transfer activity"/>
    <property type="evidence" value="ECO:0007669"/>
    <property type="project" value="InterPro"/>
</dbReference>
<protein>
    <submittedName>
        <fullName evidence="14">Cytochrome-c peroxidase</fullName>
    </submittedName>
</protein>
<dbReference type="Pfam" id="PF03150">
    <property type="entry name" value="CCP_MauG"/>
    <property type="match status" value="1"/>
</dbReference>
<feature type="binding site" description="covalent" evidence="11">
    <location>
        <position position="228"/>
    </location>
    <ligand>
        <name>heme c</name>
        <dbReference type="ChEBI" id="CHEBI:61717"/>
        <label>2</label>
    </ligand>
</feature>
<comment type="subcellular location">
    <subcellularLocation>
        <location evidence="1">Periplasm</location>
    </subcellularLocation>
</comment>
<evidence type="ECO:0000256" key="1">
    <source>
        <dbReference type="ARBA" id="ARBA00004418"/>
    </source>
</evidence>
<feature type="binding site" description="covalent" evidence="11">
    <location>
        <position position="231"/>
    </location>
    <ligand>
        <name>heme c</name>
        <dbReference type="ChEBI" id="CHEBI:61717"/>
        <label>2</label>
    </ligand>
</feature>
<dbReference type="AlphaFoldDB" id="A0A8T5VGY3"/>
<feature type="domain" description="Cytochrome c" evidence="13">
    <location>
        <begin position="214"/>
        <end position="331"/>
    </location>
</feature>
<comment type="cofactor">
    <cofactor evidence="11">
        <name>heme</name>
        <dbReference type="ChEBI" id="CHEBI:30413"/>
    </cofactor>
    <text evidence="11">Binds 2 heme groups.</text>
</comment>
<keyword evidence="2" id="KW-0813">Transport</keyword>
<keyword evidence="5 12" id="KW-0479">Metal-binding</keyword>
<feature type="binding site" description="covalent" evidence="11">
    <location>
        <position position="85"/>
    </location>
    <ligand>
        <name>heme c</name>
        <dbReference type="ChEBI" id="CHEBI:61717"/>
        <label>1</label>
    </ligand>
</feature>
<feature type="binding site" description="axial binding residue" evidence="12">
    <location>
        <position position="306"/>
    </location>
    <ligand>
        <name>heme c</name>
        <dbReference type="ChEBI" id="CHEBI:61717"/>
        <label>2</label>
    </ligand>
    <ligandPart>
        <name>Fe</name>
        <dbReference type="ChEBI" id="CHEBI:18248"/>
    </ligandPart>
</feature>
<evidence type="ECO:0000313" key="15">
    <source>
        <dbReference type="Proteomes" id="UP000551709"/>
    </source>
</evidence>
<evidence type="ECO:0000256" key="7">
    <source>
        <dbReference type="ARBA" id="ARBA00022764"/>
    </source>
</evidence>
<keyword evidence="10 12" id="KW-0408">Iron</keyword>
<accession>A0A8T5VGY3</accession>
<evidence type="ECO:0000256" key="6">
    <source>
        <dbReference type="ARBA" id="ARBA00022729"/>
    </source>
</evidence>
<evidence type="ECO:0000256" key="4">
    <source>
        <dbReference type="ARBA" id="ARBA00022617"/>
    </source>
</evidence>
<keyword evidence="7" id="KW-0574">Periplasm</keyword>
<dbReference type="GO" id="GO:0020037">
    <property type="term" value="F:heme binding"/>
    <property type="evidence" value="ECO:0007669"/>
    <property type="project" value="InterPro"/>
</dbReference>
<feature type="binding site" description="covalent" evidence="11">
    <location>
        <position position="82"/>
    </location>
    <ligand>
        <name>heme c</name>
        <dbReference type="ChEBI" id="CHEBI:61717"/>
        <label>1</label>
    </ligand>
</feature>
<dbReference type="RefSeq" id="WP_166103738.1">
    <property type="nucleotide sequence ID" value="NZ_CP096251.1"/>
</dbReference>
<feature type="binding site" description="axial binding residue" evidence="12">
    <location>
        <position position="102"/>
    </location>
    <ligand>
        <name>heme c</name>
        <dbReference type="ChEBI" id="CHEBI:61717"/>
        <label>1</label>
    </ligand>
    <ligandPart>
        <name>Fe</name>
        <dbReference type="ChEBI" id="CHEBI:18248"/>
    </ligandPart>
</feature>
<evidence type="ECO:0000313" key="14">
    <source>
        <dbReference type="EMBL" id="UPT88929.1"/>
    </source>
</evidence>
<dbReference type="InterPro" id="IPR051395">
    <property type="entry name" value="Cytochrome_c_Peroxidase/MauG"/>
</dbReference>
<organism evidence="14 15">
    <name type="scientific">Bradyrhizobium barranii subsp. apii</name>
    <dbReference type="NCBI Taxonomy" id="2819348"/>
    <lineage>
        <taxon>Bacteria</taxon>
        <taxon>Pseudomonadati</taxon>
        <taxon>Pseudomonadota</taxon>
        <taxon>Alphaproteobacteria</taxon>
        <taxon>Hyphomicrobiales</taxon>
        <taxon>Nitrobacteraceae</taxon>
        <taxon>Bradyrhizobium</taxon>
        <taxon>Bradyrhizobium barranii</taxon>
    </lineage>
</organism>
<feature type="domain" description="Cytochrome c" evidence="13">
    <location>
        <begin position="60"/>
        <end position="168"/>
    </location>
</feature>
<dbReference type="GO" id="GO:0046872">
    <property type="term" value="F:metal ion binding"/>
    <property type="evidence" value="ECO:0007669"/>
    <property type="project" value="UniProtKB-KW"/>
</dbReference>
<reference evidence="14" key="2">
    <citation type="submission" date="2022-04" db="EMBL/GenBank/DDBJ databases">
        <authorList>
            <person name="Bromfield E.S.P."/>
            <person name="Cloutier S."/>
        </authorList>
    </citation>
    <scope>NUCLEOTIDE SEQUENCE</scope>
    <source>
        <strain evidence="14">1S5</strain>
    </source>
</reference>
<evidence type="ECO:0000259" key="13">
    <source>
        <dbReference type="PROSITE" id="PS51007"/>
    </source>
</evidence>
<dbReference type="PROSITE" id="PS51007">
    <property type="entry name" value="CYTC"/>
    <property type="match status" value="2"/>
</dbReference>
<name>A0A8T5VGY3_9BRAD</name>
<proteinExistence type="predicted"/>
<evidence type="ECO:0000256" key="12">
    <source>
        <dbReference type="PIRSR" id="PIRSR000294-2"/>
    </source>
</evidence>
<dbReference type="SUPFAM" id="SSF46626">
    <property type="entry name" value="Cytochrome c"/>
    <property type="match status" value="2"/>
</dbReference>
<keyword evidence="9" id="KW-0560">Oxidoreductase</keyword>
<keyword evidence="3 14" id="KW-0575">Peroxidase</keyword>